<dbReference type="EMBL" id="JAHRIP010028628">
    <property type="protein sequence ID" value="MEQ2290913.1"/>
    <property type="molecule type" value="Genomic_DNA"/>
</dbReference>
<evidence type="ECO:0000313" key="2">
    <source>
        <dbReference type="EMBL" id="MEQ2290913.1"/>
    </source>
</evidence>
<organism evidence="2 3">
    <name type="scientific">Ameca splendens</name>
    <dbReference type="NCBI Taxonomy" id="208324"/>
    <lineage>
        <taxon>Eukaryota</taxon>
        <taxon>Metazoa</taxon>
        <taxon>Chordata</taxon>
        <taxon>Craniata</taxon>
        <taxon>Vertebrata</taxon>
        <taxon>Euteleostomi</taxon>
        <taxon>Actinopterygii</taxon>
        <taxon>Neopterygii</taxon>
        <taxon>Teleostei</taxon>
        <taxon>Neoteleostei</taxon>
        <taxon>Acanthomorphata</taxon>
        <taxon>Ovalentaria</taxon>
        <taxon>Atherinomorphae</taxon>
        <taxon>Cyprinodontiformes</taxon>
        <taxon>Goodeidae</taxon>
        <taxon>Ameca</taxon>
    </lineage>
</organism>
<keyword evidence="3" id="KW-1185">Reference proteome</keyword>
<accession>A0ABV0YBM9</accession>
<proteinExistence type="predicted"/>
<dbReference type="Proteomes" id="UP001469553">
    <property type="component" value="Unassembled WGS sequence"/>
</dbReference>
<evidence type="ECO:0000313" key="3">
    <source>
        <dbReference type="Proteomes" id="UP001469553"/>
    </source>
</evidence>
<evidence type="ECO:0000256" key="1">
    <source>
        <dbReference type="SAM" id="MobiDB-lite"/>
    </source>
</evidence>
<sequence>MMNTSLNLPLPNVAQDLQDLSTRSVIASPALPVQLPTPSTAQRNPLTRHIGLSASVSVACSLLPRTITFVHKTTAGIHKPSPGGDLSKHPDHPESSHIDDN</sequence>
<protein>
    <submittedName>
        <fullName evidence="2">Uncharacterized protein</fullName>
    </submittedName>
</protein>
<reference evidence="2 3" key="1">
    <citation type="submission" date="2021-06" db="EMBL/GenBank/DDBJ databases">
        <authorList>
            <person name="Palmer J.M."/>
        </authorList>
    </citation>
    <scope>NUCLEOTIDE SEQUENCE [LARGE SCALE GENOMIC DNA]</scope>
    <source>
        <strain evidence="2 3">AS_MEX2019</strain>
        <tissue evidence="2">Muscle</tissue>
    </source>
</reference>
<feature type="region of interest" description="Disordered" evidence="1">
    <location>
        <begin position="73"/>
        <end position="101"/>
    </location>
</feature>
<name>A0ABV0YBM9_9TELE</name>
<comment type="caution">
    <text evidence="2">The sequence shown here is derived from an EMBL/GenBank/DDBJ whole genome shotgun (WGS) entry which is preliminary data.</text>
</comment>
<feature type="compositionally biased region" description="Basic and acidic residues" evidence="1">
    <location>
        <begin position="86"/>
        <end position="101"/>
    </location>
</feature>
<gene>
    <name evidence="2" type="ORF">AMECASPLE_007972</name>
</gene>